<dbReference type="Gene3D" id="2.60.40.2310">
    <property type="match status" value="1"/>
</dbReference>
<protein>
    <recommendedName>
        <fullName evidence="1">Subtilisin-like protease fibronectin type-III domain-containing protein</fullName>
    </recommendedName>
</protein>
<dbReference type="AlphaFoldDB" id="A0AAV0HEC1"/>
<evidence type="ECO:0000259" key="1">
    <source>
        <dbReference type="Pfam" id="PF17766"/>
    </source>
</evidence>
<comment type="caution">
    <text evidence="2">The sequence shown here is derived from an EMBL/GenBank/DDBJ whole genome shotgun (WGS) entry which is preliminary data.</text>
</comment>
<evidence type="ECO:0000313" key="3">
    <source>
        <dbReference type="Proteomes" id="UP001154282"/>
    </source>
</evidence>
<accession>A0AAV0HEC1</accession>
<evidence type="ECO:0000313" key="2">
    <source>
        <dbReference type="EMBL" id="CAI0382809.1"/>
    </source>
</evidence>
<dbReference type="InterPro" id="IPR041469">
    <property type="entry name" value="Subtilisin-like_FN3"/>
</dbReference>
<reference evidence="2" key="1">
    <citation type="submission" date="2022-08" db="EMBL/GenBank/DDBJ databases">
        <authorList>
            <person name="Gutierrez-Valencia J."/>
        </authorList>
    </citation>
    <scope>NUCLEOTIDE SEQUENCE</scope>
</reference>
<proteinExistence type="predicted"/>
<dbReference type="Pfam" id="PF17766">
    <property type="entry name" value="fn3_6"/>
    <property type="match status" value="1"/>
</dbReference>
<name>A0AAV0HEC1_9ROSI</name>
<organism evidence="2 3">
    <name type="scientific">Linum tenue</name>
    <dbReference type="NCBI Taxonomy" id="586396"/>
    <lineage>
        <taxon>Eukaryota</taxon>
        <taxon>Viridiplantae</taxon>
        <taxon>Streptophyta</taxon>
        <taxon>Embryophyta</taxon>
        <taxon>Tracheophyta</taxon>
        <taxon>Spermatophyta</taxon>
        <taxon>Magnoliopsida</taxon>
        <taxon>eudicotyledons</taxon>
        <taxon>Gunneridae</taxon>
        <taxon>Pentapetalae</taxon>
        <taxon>rosids</taxon>
        <taxon>fabids</taxon>
        <taxon>Malpighiales</taxon>
        <taxon>Linaceae</taxon>
        <taxon>Linum</taxon>
    </lineage>
</organism>
<feature type="domain" description="Subtilisin-like protease fibronectin type-III" evidence="1">
    <location>
        <begin position="15"/>
        <end position="82"/>
    </location>
</feature>
<keyword evidence="3" id="KW-1185">Reference proteome</keyword>
<dbReference type="EMBL" id="CAMGYJ010000002">
    <property type="protein sequence ID" value="CAI0382809.1"/>
    <property type="molecule type" value="Genomic_DNA"/>
</dbReference>
<gene>
    <name evidence="2" type="ORF">LITE_LOCUS3722</name>
</gene>
<sequence length="86" mass="9418">MTNVAATTGNDTTAWVYQGSIGLDGGGGVVVKVVPRVLKFVQEGETKAFKVIFQSNRTVGRKTVTGWVKWTNRHFTVRSVFVAEMV</sequence>
<dbReference type="Proteomes" id="UP001154282">
    <property type="component" value="Unassembled WGS sequence"/>
</dbReference>